<proteinExistence type="predicted"/>
<evidence type="ECO:0000256" key="4">
    <source>
        <dbReference type="ARBA" id="ARBA00023136"/>
    </source>
</evidence>
<dbReference type="EMBL" id="JAPMSZ010000009">
    <property type="protein sequence ID" value="KAJ5092659.1"/>
    <property type="molecule type" value="Genomic_DNA"/>
</dbReference>
<dbReference type="SUPFAM" id="SSF103473">
    <property type="entry name" value="MFS general substrate transporter"/>
    <property type="match status" value="1"/>
</dbReference>
<feature type="transmembrane region" description="Helical" evidence="6">
    <location>
        <begin position="391"/>
        <end position="418"/>
    </location>
</feature>
<comment type="caution">
    <text evidence="8">The sequence shown here is derived from an EMBL/GenBank/DDBJ whole genome shotgun (WGS) entry which is preliminary data.</text>
</comment>
<dbReference type="InterPro" id="IPR020846">
    <property type="entry name" value="MFS_dom"/>
</dbReference>
<organism evidence="8 9">
    <name type="scientific">Penicillium alfredii</name>
    <dbReference type="NCBI Taxonomy" id="1506179"/>
    <lineage>
        <taxon>Eukaryota</taxon>
        <taxon>Fungi</taxon>
        <taxon>Dikarya</taxon>
        <taxon>Ascomycota</taxon>
        <taxon>Pezizomycotina</taxon>
        <taxon>Eurotiomycetes</taxon>
        <taxon>Eurotiomycetidae</taxon>
        <taxon>Eurotiales</taxon>
        <taxon>Aspergillaceae</taxon>
        <taxon>Penicillium</taxon>
    </lineage>
</organism>
<comment type="subcellular location">
    <subcellularLocation>
        <location evidence="1">Membrane</location>
        <topology evidence="1">Multi-pass membrane protein</topology>
    </subcellularLocation>
</comment>
<dbReference type="PANTHER" id="PTHR23502:SF47">
    <property type="entry name" value="MAJOR FACILITATOR SUPERFAMILY (MFS) PROFILE DOMAIN-CONTAINING PROTEIN-RELATED"/>
    <property type="match status" value="1"/>
</dbReference>
<dbReference type="GO" id="GO:0022857">
    <property type="term" value="F:transmembrane transporter activity"/>
    <property type="evidence" value="ECO:0007669"/>
    <property type="project" value="InterPro"/>
</dbReference>
<name>A0A9W9F353_9EURO</name>
<dbReference type="PANTHER" id="PTHR23502">
    <property type="entry name" value="MAJOR FACILITATOR SUPERFAMILY"/>
    <property type="match status" value="1"/>
</dbReference>
<evidence type="ECO:0000256" key="1">
    <source>
        <dbReference type="ARBA" id="ARBA00004141"/>
    </source>
</evidence>
<evidence type="ECO:0000256" key="5">
    <source>
        <dbReference type="SAM" id="MobiDB-lite"/>
    </source>
</evidence>
<feature type="transmembrane region" description="Helical" evidence="6">
    <location>
        <begin position="165"/>
        <end position="184"/>
    </location>
</feature>
<protein>
    <recommendedName>
        <fullName evidence="7">Major facilitator superfamily (MFS) profile domain-containing protein</fullName>
    </recommendedName>
</protein>
<feature type="transmembrane region" description="Helical" evidence="6">
    <location>
        <begin position="575"/>
        <end position="597"/>
    </location>
</feature>
<sequence>MQSYLQYRRIYKQLEKQIVVKDERPENVWTSERRYSYRDGRIQSDWIEGEEDEGARRRKEHGNLTPMSGPAFLPRHSTRQHMERDGDVERADYDPEIQPDPQTLNTQETLGGTTNMMLTGVERPADGVADGATDDLAQKDKFIVVTYEGDYDPVDPHNWPFFLRLGYTIIVSLIALTMLWATTIDSTVNASARAVFRTSYELESVPTGVYLIGIGIGGLLMAPISEVIGRNAVYIPSLFLFMLFTMGTGLAKNVGQRIACRFLAGFCGSTPVVAAAGSLVDLWSRIERIYAFSLYSTLAFMGPLVAPTPGSFINQQPVINWRWVDWITIILAGLVLGLVVLFLPETYSPLLLRWKAKQLRRLTGDNRYRAPLEVKKIPFFRRLGHALYRPLIFFATEPIIMVFTVYLSALFIVLYTWISGYVFIYQGIYKFNEGQVGMALLGVAVGVLLGNLFVPLALKFLRKDIRRAHARGKPRPDPEVSLYMAMFGAPAIPISLFWMGWTARPSISFWCPLGASVLFGVGVFCIFVSSFQYVADAFEFHAASALASIHMFRFVAAGVMRVIARIFYDNVGIPWTLTILGLILTALLPVPYVLYWYGPVIRGWSRYSAISS</sequence>
<feature type="transmembrane region" description="Helical" evidence="6">
    <location>
        <begin position="204"/>
        <end position="224"/>
    </location>
</feature>
<keyword evidence="3 6" id="KW-1133">Transmembrane helix</keyword>
<feature type="transmembrane region" description="Helical" evidence="6">
    <location>
        <begin position="262"/>
        <end position="282"/>
    </location>
</feature>
<evidence type="ECO:0000313" key="9">
    <source>
        <dbReference type="Proteomes" id="UP001141434"/>
    </source>
</evidence>
<dbReference type="Pfam" id="PF07690">
    <property type="entry name" value="MFS_1"/>
    <property type="match status" value="1"/>
</dbReference>
<dbReference type="Gene3D" id="1.20.1250.20">
    <property type="entry name" value="MFS general substrate transporter like domains"/>
    <property type="match status" value="1"/>
</dbReference>
<feature type="transmembrane region" description="Helical" evidence="6">
    <location>
        <begin position="438"/>
        <end position="461"/>
    </location>
</feature>
<feature type="transmembrane region" description="Helical" evidence="6">
    <location>
        <begin position="231"/>
        <end position="250"/>
    </location>
</feature>
<feature type="transmembrane region" description="Helical" evidence="6">
    <location>
        <begin position="540"/>
        <end position="563"/>
    </location>
</feature>
<accession>A0A9W9F353</accession>
<dbReference type="OrthoDB" id="3936150at2759"/>
<feature type="transmembrane region" description="Helical" evidence="6">
    <location>
        <begin position="289"/>
        <end position="306"/>
    </location>
</feature>
<keyword evidence="2 6" id="KW-0812">Transmembrane</keyword>
<keyword evidence="9" id="KW-1185">Reference proteome</keyword>
<feature type="domain" description="Major facilitator superfamily (MFS) profile" evidence="7">
    <location>
        <begin position="161"/>
        <end position="593"/>
    </location>
</feature>
<dbReference type="GeneID" id="81397223"/>
<dbReference type="InterPro" id="IPR036259">
    <property type="entry name" value="MFS_trans_sf"/>
</dbReference>
<feature type="transmembrane region" description="Helical" evidence="6">
    <location>
        <begin position="326"/>
        <end position="352"/>
    </location>
</feature>
<dbReference type="GO" id="GO:0005886">
    <property type="term" value="C:plasma membrane"/>
    <property type="evidence" value="ECO:0007669"/>
    <property type="project" value="TreeGrafter"/>
</dbReference>
<evidence type="ECO:0000313" key="8">
    <source>
        <dbReference type="EMBL" id="KAJ5092659.1"/>
    </source>
</evidence>
<reference evidence="8" key="2">
    <citation type="journal article" date="2023" name="IMA Fungus">
        <title>Comparative genomic study of the Penicillium genus elucidates a diverse pangenome and 15 lateral gene transfer events.</title>
        <authorList>
            <person name="Petersen C."/>
            <person name="Sorensen T."/>
            <person name="Nielsen M.R."/>
            <person name="Sondergaard T.E."/>
            <person name="Sorensen J.L."/>
            <person name="Fitzpatrick D.A."/>
            <person name="Frisvad J.C."/>
            <person name="Nielsen K.L."/>
        </authorList>
    </citation>
    <scope>NUCLEOTIDE SEQUENCE</scope>
    <source>
        <strain evidence="8">IBT 34128</strain>
    </source>
</reference>
<dbReference type="RefSeq" id="XP_056510854.1">
    <property type="nucleotide sequence ID" value="XM_056658054.1"/>
</dbReference>
<dbReference type="AlphaFoldDB" id="A0A9W9F353"/>
<feature type="region of interest" description="Disordered" evidence="5">
    <location>
        <begin position="48"/>
        <end position="74"/>
    </location>
</feature>
<dbReference type="InterPro" id="IPR011701">
    <property type="entry name" value="MFS"/>
</dbReference>
<evidence type="ECO:0000256" key="6">
    <source>
        <dbReference type="SAM" id="Phobius"/>
    </source>
</evidence>
<keyword evidence="4 6" id="KW-0472">Membrane</keyword>
<evidence type="ECO:0000256" key="3">
    <source>
        <dbReference type="ARBA" id="ARBA00022989"/>
    </source>
</evidence>
<gene>
    <name evidence="8" type="ORF">NUU61_007529</name>
</gene>
<evidence type="ECO:0000256" key="2">
    <source>
        <dbReference type="ARBA" id="ARBA00022692"/>
    </source>
</evidence>
<dbReference type="Proteomes" id="UP001141434">
    <property type="component" value="Unassembled WGS sequence"/>
</dbReference>
<feature type="transmembrane region" description="Helical" evidence="6">
    <location>
        <begin position="507"/>
        <end position="528"/>
    </location>
</feature>
<evidence type="ECO:0000259" key="7">
    <source>
        <dbReference type="PROSITE" id="PS50850"/>
    </source>
</evidence>
<dbReference type="PROSITE" id="PS50850">
    <property type="entry name" value="MFS"/>
    <property type="match status" value="1"/>
</dbReference>
<reference evidence="8" key="1">
    <citation type="submission" date="2022-11" db="EMBL/GenBank/DDBJ databases">
        <authorList>
            <person name="Petersen C."/>
        </authorList>
    </citation>
    <scope>NUCLEOTIDE SEQUENCE</scope>
    <source>
        <strain evidence="8">IBT 34128</strain>
    </source>
</reference>
<feature type="transmembrane region" description="Helical" evidence="6">
    <location>
        <begin position="482"/>
        <end position="501"/>
    </location>
</feature>